<keyword evidence="6" id="KW-1185">Reference proteome</keyword>
<dbReference type="GeneID" id="103057379"/>
<gene>
    <name evidence="7" type="primary">LOC103057379</name>
</gene>
<dbReference type="GO" id="GO:0031424">
    <property type="term" value="P:keratinization"/>
    <property type="evidence" value="ECO:0007669"/>
    <property type="project" value="TreeGrafter"/>
</dbReference>
<reference evidence="7" key="1">
    <citation type="submission" date="2025-08" db="UniProtKB">
        <authorList>
            <consortium name="RefSeq"/>
        </authorList>
    </citation>
    <scope>IDENTIFICATION</scope>
    <source>
        <tissue evidence="7">Liver</tissue>
    </source>
</reference>
<dbReference type="PROSITE" id="PS00226">
    <property type="entry name" value="IF_ROD_1"/>
    <property type="match status" value="1"/>
</dbReference>
<evidence type="ECO:0000313" key="6">
    <source>
        <dbReference type="Proteomes" id="UP000695026"/>
    </source>
</evidence>
<evidence type="ECO:0000313" key="7">
    <source>
        <dbReference type="RefSeq" id="XP_025030547.1"/>
    </source>
</evidence>
<dbReference type="PANTHER" id="PTHR45616">
    <property type="entry name" value="GATA-TYPE DOMAIN-CONTAINING PROTEIN"/>
    <property type="match status" value="1"/>
</dbReference>
<evidence type="ECO:0000256" key="4">
    <source>
        <dbReference type="SAM" id="Coils"/>
    </source>
</evidence>
<dbReference type="KEGG" id="pbi:103057379"/>
<dbReference type="Proteomes" id="UP000695026">
    <property type="component" value="Unplaced"/>
</dbReference>
<evidence type="ECO:0000259" key="5">
    <source>
        <dbReference type="PROSITE" id="PS51842"/>
    </source>
</evidence>
<dbReference type="Pfam" id="PF00038">
    <property type="entry name" value="Filament"/>
    <property type="match status" value="1"/>
</dbReference>
<dbReference type="GO" id="GO:0045095">
    <property type="term" value="C:keratin filament"/>
    <property type="evidence" value="ECO:0007669"/>
    <property type="project" value="TreeGrafter"/>
</dbReference>
<dbReference type="GO" id="GO:0005615">
    <property type="term" value="C:extracellular space"/>
    <property type="evidence" value="ECO:0007669"/>
    <property type="project" value="TreeGrafter"/>
</dbReference>
<dbReference type="GO" id="GO:0045109">
    <property type="term" value="P:intermediate filament organization"/>
    <property type="evidence" value="ECO:0007669"/>
    <property type="project" value="TreeGrafter"/>
</dbReference>
<keyword evidence="1 3" id="KW-0403">Intermediate filament</keyword>
<dbReference type="OrthoDB" id="2441647at2759"/>
<organism evidence="6 7">
    <name type="scientific">Python bivittatus</name>
    <name type="common">Burmese python</name>
    <name type="synonym">Python molurus bivittatus</name>
    <dbReference type="NCBI Taxonomy" id="176946"/>
    <lineage>
        <taxon>Eukaryota</taxon>
        <taxon>Metazoa</taxon>
        <taxon>Chordata</taxon>
        <taxon>Craniata</taxon>
        <taxon>Vertebrata</taxon>
        <taxon>Euteleostomi</taxon>
        <taxon>Lepidosauria</taxon>
        <taxon>Squamata</taxon>
        <taxon>Bifurcata</taxon>
        <taxon>Unidentata</taxon>
        <taxon>Episquamata</taxon>
        <taxon>Toxicofera</taxon>
        <taxon>Serpentes</taxon>
        <taxon>Henophidia</taxon>
        <taxon>Pythonidae</taxon>
        <taxon>Python</taxon>
    </lineage>
</organism>
<dbReference type="RefSeq" id="XP_025030547.1">
    <property type="nucleotide sequence ID" value="XM_025174779.1"/>
</dbReference>
<dbReference type="SMART" id="SM01391">
    <property type="entry name" value="Filament"/>
    <property type="match status" value="1"/>
</dbReference>
<accession>A0A9F5N423</accession>
<protein>
    <submittedName>
        <fullName evidence="7">Keratin, type II cytoskeletal 4-like</fullName>
    </submittedName>
</protein>
<feature type="domain" description="IF rod" evidence="5">
    <location>
        <begin position="1"/>
        <end position="203"/>
    </location>
</feature>
<feature type="coiled-coil region" evidence="4">
    <location>
        <begin position="74"/>
        <end position="182"/>
    </location>
</feature>
<dbReference type="OMA" id="CQCHENL"/>
<name>A0A9F5N423_PYTBI</name>
<evidence type="ECO:0000256" key="1">
    <source>
        <dbReference type="ARBA" id="ARBA00022754"/>
    </source>
</evidence>
<evidence type="ECO:0000256" key="2">
    <source>
        <dbReference type="ARBA" id="ARBA00023054"/>
    </source>
</evidence>
<sequence length="203" mass="23675">EVDNAFKEQKEMELKKELLIENKEFLKNFFTEELAVLNCHLSDISVVLNMNNSRCLDMDTLIQNIDNWYQSIAYRSKEEANLFYQNQIEDLQNKKCQCHENLQKNSGEIAELNRAIQIMQCKVDAEKQKTTALQVAIGDTEHNGDRALKDARAKHIELQNRMQNSKDQLASILRDYQELMNTKLALDIEIATYKTMLEGEENR</sequence>
<proteinExistence type="inferred from homology"/>
<dbReference type="AlphaFoldDB" id="A0A9F5N423"/>
<feature type="non-terminal residue" evidence="7">
    <location>
        <position position="1"/>
    </location>
</feature>
<dbReference type="InterPro" id="IPR018039">
    <property type="entry name" value="IF_conserved"/>
</dbReference>
<dbReference type="PROSITE" id="PS51842">
    <property type="entry name" value="IF_ROD_2"/>
    <property type="match status" value="1"/>
</dbReference>
<dbReference type="SUPFAM" id="SSF64593">
    <property type="entry name" value="Intermediate filament protein, coiled coil region"/>
    <property type="match status" value="1"/>
</dbReference>
<dbReference type="PANTHER" id="PTHR45616:SF19">
    <property type="entry name" value="KERATIN 90"/>
    <property type="match status" value="1"/>
</dbReference>
<evidence type="ECO:0000256" key="3">
    <source>
        <dbReference type="RuleBase" id="RU000685"/>
    </source>
</evidence>
<dbReference type="Gene3D" id="1.20.5.500">
    <property type="entry name" value="Single helix bin"/>
    <property type="match status" value="1"/>
</dbReference>
<dbReference type="GO" id="GO:0030280">
    <property type="term" value="F:structural constituent of skin epidermis"/>
    <property type="evidence" value="ECO:0007669"/>
    <property type="project" value="TreeGrafter"/>
</dbReference>
<dbReference type="Gene3D" id="1.20.5.170">
    <property type="match status" value="1"/>
</dbReference>
<keyword evidence="2 4" id="KW-0175">Coiled coil</keyword>
<comment type="similarity">
    <text evidence="3">Belongs to the intermediate filament family.</text>
</comment>
<dbReference type="InterPro" id="IPR039008">
    <property type="entry name" value="IF_rod_dom"/>
</dbReference>